<accession>A0AAI8BC75</accession>
<dbReference type="KEGG" id="bok:DM82_5771"/>
<name>A0AAI8BC75_9BURK</name>
<dbReference type="AlphaFoldDB" id="A0AAI8BC75"/>
<keyword evidence="2" id="KW-1185">Reference proteome</keyword>
<proteinExistence type="predicted"/>
<dbReference type="RefSeq" id="WP_010109763.1">
    <property type="nucleotide sequence ID" value="NZ_CP008727.1"/>
</dbReference>
<dbReference type="Proteomes" id="UP000029424">
    <property type="component" value="Chromosome 2"/>
</dbReference>
<dbReference type="InterPro" id="IPR016918">
    <property type="entry name" value="UCP029394"/>
</dbReference>
<organism evidence="1 2">
    <name type="scientific">Burkholderia oklahomensis</name>
    <dbReference type="NCBI Taxonomy" id="342113"/>
    <lineage>
        <taxon>Bacteria</taxon>
        <taxon>Pseudomonadati</taxon>
        <taxon>Pseudomonadota</taxon>
        <taxon>Betaproteobacteria</taxon>
        <taxon>Burkholderiales</taxon>
        <taxon>Burkholderiaceae</taxon>
        <taxon>Burkholderia</taxon>
        <taxon>pseudomallei group</taxon>
    </lineage>
</organism>
<gene>
    <name evidence="1" type="ORF">DM82_5771</name>
</gene>
<sequence>MNETNPYFREVIDAHVDIERWLSGQAEFDRLGALLSRFSPHFSMIALPGALLDRTGLNALFSQGHGKRPGLRIEIDELRQICAWRGGAVIGYRETQTDGEGRSIARRSTAVFEYDASSRIVWRHLHETPVSGR</sequence>
<dbReference type="EMBL" id="CP008727">
    <property type="protein sequence ID" value="AIO69587.1"/>
    <property type="molecule type" value="Genomic_DNA"/>
</dbReference>
<dbReference type="Gene3D" id="3.10.450.50">
    <property type="match status" value="1"/>
</dbReference>
<evidence type="ECO:0000313" key="1">
    <source>
        <dbReference type="EMBL" id="AIO69587.1"/>
    </source>
</evidence>
<protein>
    <recommendedName>
        <fullName evidence="3">DUF4440 domain-containing protein</fullName>
    </recommendedName>
</protein>
<reference evidence="1 2" key="1">
    <citation type="submission" date="2014-06" db="EMBL/GenBank/DDBJ databases">
        <authorList>
            <person name="Bishop-Lilly K.A."/>
            <person name="Broomall S.M."/>
            <person name="Chain P.S."/>
            <person name="Chertkov O."/>
            <person name="Coyne S.R."/>
            <person name="Daligault H.E."/>
            <person name="Davenport K.W."/>
            <person name="Erkkila T."/>
            <person name="Frey K.G."/>
            <person name="Gibbons H.S."/>
            <person name="Gu W."/>
            <person name="Jaissle J."/>
            <person name="Johnson S.L."/>
            <person name="Koroleva G.I."/>
            <person name="Ladner J.T."/>
            <person name="Lo C.-C."/>
            <person name="Minogue T.D."/>
            <person name="Munk C."/>
            <person name="Palacios G.F."/>
            <person name="Redden C.L."/>
            <person name="Rosenzweig C.N."/>
            <person name="Scholz M.B."/>
            <person name="Teshima H."/>
            <person name="Xu Y."/>
        </authorList>
    </citation>
    <scope>NUCLEOTIDE SEQUENCE [LARGE SCALE GENOMIC DNA]</scope>
    <source>
        <strain evidence="1 2">EO147</strain>
    </source>
</reference>
<evidence type="ECO:0008006" key="3">
    <source>
        <dbReference type="Google" id="ProtNLM"/>
    </source>
</evidence>
<evidence type="ECO:0000313" key="2">
    <source>
        <dbReference type="Proteomes" id="UP000029424"/>
    </source>
</evidence>
<dbReference type="SUPFAM" id="SSF54427">
    <property type="entry name" value="NTF2-like"/>
    <property type="match status" value="1"/>
</dbReference>
<dbReference type="InterPro" id="IPR032710">
    <property type="entry name" value="NTF2-like_dom_sf"/>
</dbReference>
<dbReference type="PIRSF" id="PIRSF029394">
    <property type="entry name" value="UCP029394"/>
    <property type="match status" value="1"/>
</dbReference>